<organism evidence="9 10">
    <name type="scientific">Lupinus albus</name>
    <name type="common">White lupine</name>
    <name type="synonym">Lupinus termis</name>
    <dbReference type="NCBI Taxonomy" id="3870"/>
    <lineage>
        <taxon>Eukaryota</taxon>
        <taxon>Viridiplantae</taxon>
        <taxon>Streptophyta</taxon>
        <taxon>Embryophyta</taxon>
        <taxon>Tracheophyta</taxon>
        <taxon>Spermatophyta</taxon>
        <taxon>Magnoliopsida</taxon>
        <taxon>eudicotyledons</taxon>
        <taxon>Gunneridae</taxon>
        <taxon>Pentapetalae</taxon>
        <taxon>rosids</taxon>
        <taxon>fabids</taxon>
        <taxon>Fabales</taxon>
        <taxon>Fabaceae</taxon>
        <taxon>Papilionoideae</taxon>
        <taxon>50 kb inversion clade</taxon>
        <taxon>genistoids sensu lato</taxon>
        <taxon>core genistoids</taxon>
        <taxon>Genisteae</taxon>
        <taxon>Lupinus</taxon>
    </lineage>
</organism>
<sequence length="163" mass="17705">MENQPPAPSSASSKTFEVDAPLQLIGFQIEYLSPQRVAGYLTVTQKCCQPFKVLHGGVSALIAESLASIGAHIASDYQRVAGFQLSINHLKSAELGDSLFAEATPLNAGKTVQVWEVRMWKIDPSNSQKRSLISSSIVTLLCNLPVPDYAKDAGQRLKKHARL</sequence>
<dbReference type="InterPro" id="IPR003736">
    <property type="entry name" value="PAAI_dom"/>
</dbReference>
<keyword evidence="2 9" id="KW-0378">Hydrolase</keyword>
<proteinExistence type="inferred from homology"/>
<comment type="subunit">
    <text evidence="7">Homotetramers.</text>
</comment>
<evidence type="ECO:0000313" key="10">
    <source>
        <dbReference type="Proteomes" id="UP000447434"/>
    </source>
</evidence>
<comment type="subcellular location">
    <subcellularLocation>
        <location evidence="1">Peroxisome</location>
    </subcellularLocation>
</comment>
<name>A0A6A5NX24_LUPAL</name>
<dbReference type="SUPFAM" id="SSF54637">
    <property type="entry name" value="Thioesterase/thiol ester dehydrase-isomerase"/>
    <property type="match status" value="1"/>
</dbReference>
<dbReference type="CDD" id="cd03443">
    <property type="entry name" value="PaaI_thioesterase"/>
    <property type="match status" value="1"/>
</dbReference>
<dbReference type="NCBIfam" id="TIGR00369">
    <property type="entry name" value="unchar_dom_1"/>
    <property type="match status" value="1"/>
</dbReference>
<evidence type="ECO:0000313" key="9">
    <source>
        <dbReference type="EMBL" id="KAE9605086.1"/>
    </source>
</evidence>
<dbReference type="GO" id="GO:0042372">
    <property type="term" value="P:phylloquinone biosynthetic process"/>
    <property type="evidence" value="ECO:0007669"/>
    <property type="project" value="UniProtKB-ARBA"/>
</dbReference>
<comment type="pathway">
    <text evidence="4">Cofactor biosynthesis; phylloquinone biosynthesis.</text>
</comment>
<dbReference type="EMBL" id="WOCE01000010">
    <property type="protein sequence ID" value="KAE9605086.1"/>
    <property type="molecule type" value="Genomic_DNA"/>
</dbReference>
<dbReference type="PANTHER" id="PTHR43240:SF5">
    <property type="entry name" value="1,4-DIHYDROXY-2-NAPHTHOYL-COA THIOESTERASE 1"/>
    <property type="match status" value="1"/>
</dbReference>
<comment type="similarity">
    <text evidence="6">Belongs to the 4-hydroxybenzoyl-CoA thioesterase family. DHNA-CoA hydrolase subfamily.</text>
</comment>
<comment type="caution">
    <text evidence="9">The sequence shown here is derived from an EMBL/GenBank/DDBJ whole genome shotgun (WGS) entry which is preliminary data.</text>
</comment>
<evidence type="ECO:0000256" key="3">
    <source>
        <dbReference type="ARBA" id="ARBA00023140"/>
    </source>
</evidence>
<dbReference type="OrthoDB" id="46529at2759"/>
<feature type="domain" description="Thioesterase" evidence="8">
    <location>
        <begin position="52"/>
        <end position="124"/>
    </location>
</feature>
<dbReference type="Gene3D" id="3.10.129.10">
    <property type="entry name" value="Hotdog Thioesterase"/>
    <property type="match status" value="1"/>
</dbReference>
<evidence type="ECO:0000256" key="5">
    <source>
        <dbReference type="ARBA" id="ARBA00060586"/>
    </source>
</evidence>
<evidence type="ECO:0000259" key="8">
    <source>
        <dbReference type="Pfam" id="PF03061"/>
    </source>
</evidence>
<evidence type="ECO:0000256" key="4">
    <source>
        <dbReference type="ARBA" id="ARBA00060572"/>
    </source>
</evidence>
<dbReference type="FunFam" id="3.10.129.10:FF:000048">
    <property type="entry name" value="14-dihydroxy-2-naphthoyl-CoA thioesterase 1"/>
    <property type="match status" value="1"/>
</dbReference>
<keyword evidence="10" id="KW-1185">Reference proteome</keyword>
<dbReference type="InterPro" id="IPR029069">
    <property type="entry name" value="HotDog_dom_sf"/>
</dbReference>
<dbReference type="Proteomes" id="UP000447434">
    <property type="component" value="Chromosome 10"/>
</dbReference>
<evidence type="ECO:0000256" key="7">
    <source>
        <dbReference type="ARBA" id="ARBA00066058"/>
    </source>
</evidence>
<dbReference type="InterPro" id="IPR006683">
    <property type="entry name" value="Thioestr_dom"/>
</dbReference>
<evidence type="ECO:0000256" key="6">
    <source>
        <dbReference type="ARBA" id="ARBA00061187"/>
    </source>
</evidence>
<protein>
    <submittedName>
        <fullName evidence="9">Putative 1,4-dihydroxy-2-naphthoyl-CoA hydrolase</fullName>
    </submittedName>
</protein>
<gene>
    <name evidence="9" type="ORF">Lalb_Chr10g0093401</name>
</gene>
<evidence type="ECO:0000256" key="2">
    <source>
        <dbReference type="ARBA" id="ARBA00022801"/>
    </source>
</evidence>
<dbReference type="PANTHER" id="PTHR43240">
    <property type="entry name" value="1,4-DIHYDROXY-2-NAPHTHOYL-COA THIOESTERASE 1"/>
    <property type="match status" value="1"/>
</dbReference>
<evidence type="ECO:0000256" key="1">
    <source>
        <dbReference type="ARBA" id="ARBA00004275"/>
    </source>
</evidence>
<dbReference type="Pfam" id="PF03061">
    <property type="entry name" value="4HBT"/>
    <property type="match status" value="1"/>
</dbReference>
<comment type="pathway">
    <text evidence="5">Quinol/quinone metabolism; 1,4-dihydroxy-2-naphthoate biosynthesis; 1,4-dihydroxy-2-naphthoate from chorismate: step 7/7.</text>
</comment>
<keyword evidence="3" id="KW-0576">Peroxisome</keyword>
<dbReference type="GO" id="GO:0061522">
    <property type="term" value="F:1,4-dihydroxy-2-naphthoyl-CoA thioesterase activity"/>
    <property type="evidence" value="ECO:0007669"/>
    <property type="project" value="TreeGrafter"/>
</dbReference>
<reference evidence="10" key="1">
    <citation type="journal article" date="2020" name="Nat. Commun.">
        <title>Genome sequence of the cluster root forming white lupin.</title>
        <authorList>
            <person name="Hufnagel B."/>
            <person name="Marques A."/>
            <person name="Soriano A."/>
            <person name="Marques L."/>
            <person name="Divol F."/>
            <person name="Doumas P."/>
            <person name="Sallet E."/>
            <person name="Mancinotti D."/>
            <person name="Carrere S."/>
            <person name="Marande W."/>
            <person name="Arribat S."/>
            <person name="Keller J."/>
            <person name="Huneau C."/>
            <person name="Blein T."/>
            <person name="Aime D."/>
            <person name="Laguerre M."/>
            <person name="Taylor J."/>
            <person name="Schubert V."/>
            <person name="Nelson M."/>
            <person name="Geu-Flores F."/>
            <person name="Crespi M."/>
            <person name="Gallardo-Guerrero K."/>
            <person name="Delaux P.-M."/>
            <person name="Salse J."/>
            <person name="Berges H."/>
            <person name="Guyot R."/>
            <person name="Gouzy J."/>
            <person name="Peret B."/>
        </authorList>
    </citation>
    <scope>NUCLEOTIDE SEQUENCE [LARGE SCALE GENOMIC DNA]</scope>
    <source>
        <strain evidence="10">cv. Amiga</strain>
    </source>
</reference>
<accession>A0A6A5NX24</accession>
<dbReference type="AlphaFoldDB" id="A0A6A5NX24"/>
<dbReference type="GO" id="GO:0005777">
    <property type="term" value="C:peroxisome"/>
    <property type="evidence" value="ECO:0007669"/>
    <property type="project" value="UniProtKB-SubCell"/>
</dbReference>